<keyword evidence="3" id="KW-1185">Reference proteome</keyword>
<dbReference type="InterPro" id="IPR012677">
    <property type="entry name" value="Nucleotide-bd_a/b_plait_sf"/>
</dbReference>
<dbReference type="Gene3D" id="3.30.70.330">
    <property type="match status" value="1"/>
</dbReference>
<dbReference type="InterPro" id="IPR018222">
    <property type="entry name" value="Nuclear_transport_factor_2_euk"/>
</dbReference>
<dbReference type="PANTHER" id="PTHR10693">
    <property type="entry name" value="RAS GTPASE-ACTIVATING PROTEIN-BINDING PROTEIN"/>
    <property type="match status" value="1"/>
</dbReference>
<dbReference type="InterPro" id="IPR000504">
    <property type="entry name" value="RRM_dom"/>
</dbReference>
<dbReference type="InterPro" id="IPR002075">
    <property type="entry name" value="NTF2_dom"/>
</dbReference>
<dbReference type="Gene3D" id="3.10.450.50">
    <property type="match status" value="1"/>
</dbReference>
<dbReference type="AlphaFoldDB" id="A0A1I8GUZ0"/>
<evidence type="ECO:0000256" key="2">
    <source>
        <dbReference type="ARBA" id="ARBA00022884"/>
    </source>
</evidence>
<dbReference type="SMART" id="SM00360">
    <property type="entry name" value="RRM"/>
    <property type="match status" value="1"/>
</dbReference>
<reference evidence="4" key="1">
    <citation type="submission" date="2016-11" db="UniProtKB">
        <authorList>
            <consortium name="WormBaseParasite"/>
        </authorList>
    </citation>
    <scope>IDENTIFICATION</scope>
</reference>
<evidence type="ECO:0000313" key="3">
    <source>
        <dbReference type="Proteomes" id="UP000095280"/>
    </source>
</evidence>
<dbReference type="SUPFAM" id="SSF54427">
    <property type="entry name" value="NTF2-like"/>
    <property type="match status" value="1"/>
</dbReference>
<dbReference type="STRING" id="282301.A0A1I8GUZ0"/>
<proteinExistence type="predicted"/>
<protein>
    <submittedName>
        <fullName evidence="4">G3BP-like protein</fullName>
    </submittedName>
</protein>
<name>A0A1I8GUZ0_9PLAT</name>
<dbReference type="GO" id="GO:0003729">
    <property type="term" value="F:mRNA binding"/>
    <property type="evidence" value="ECO:0007669"/>
    <property type="project" value="TreeGrafter"/>
</dbReference>
<accession>A0A1I8GUZ0</accession>
<dbReference type="GO" id="GO:0010494">
    <property type="term" value="C:cytoplasmic stress granule"/>
    <property type="evidence" value="ECO:0007669"/>
    <property type="project" value="UniProtKB-SubCell"/>
</dbReference>
<sequence>MVQPSAEQQQLNATDPALISRAREVGNEFVYIYYMSVNKCPWDLHRFYSSTSLFIHGGRDLPDQAQSPACGQSAIAERIASLKLFDCRTKILMVDSMPDSNGDGVLIQVCGEISNNAGPMRRFMQTFLLAPNGPKKYFVQRDIFRYQDEVFTDADADVSDVAMEPTAAAEPTVDGDATAAVPAAPVAVTTPPPPVSTVSPDEPPGLASPMAANGDGSIVAATGIDDAALVASSLAADQQQQPEQLQDAAASTVPKEMPAPIVSGGGGAGSSSAGAAVGVKKNFAALFGGGSVAAPQPPPPPPPPPAQPAPQQQRKQVAQVPTNGQAKAEPQQQQWGQEQDVPDNQQVFVGNIGPNISEDDLIEEFSQFGEVVSCRINSNRSRPPGSVGFGFISFADPAVARKLIDMKRHTSSHGTTLNLEEKKSSGRRGGGGGGGGFGGRSGGGAGSYGRGGRGPSRR</sequence>
<dbReference type="InterPro" id="IPR032710">
    <property type="entry name" value="NTF2-like_dom_sf"/>
</dbReference>
<dbReference type="PANTHER" id="PTHR10693:SF20">
    <property type="entry name" value="AT27578P"/>
    <property type="match status" value="1"/>
</dbReference>
<dbReference type="Pfam" id="PF00076">
    <property type="entry name" value="RRM_1"/>
    <property type="match status" value="1"/>
</dbReference>
<dbReference type="PROSITE" id="PS50102">
    <property type="entry name" value="RRM"/>
    <property type="match status" value="1"/>
</dbReference>
<dbReference type="GO" id="GO:1990904">
    <property type="term" value="C:ribonucleoprotein complex"/>
    <property type="evidence" value="ECO:0007669"/>
    <property type="project" value="TreeGrafter"/>
</dbReference>
<dbReference type="WBParaSite" id="maker-uti_cns_0003256-snap-gene-0.11-mRNA-1">
    <property type="protein sequence ID" value="maker-uti_cns_0003256-snap-gene-0.11-mRNA-1"/>
    <property type="gene ID" value="maker-uti_cns_0003256-snap-gene-0.11"/>
</dbReference>
<comment type="subcellular location">
    <subcellularLocation>
        <location evidence="1">Cytoplasm</location>
        <location evidence="1">Stress granule</location>
    </subcellularLocation>
</comment>
<dbReference type="CDD" id="cd00780">
    <property type="entry name" value="NTF2"/>
    <property type="match status" value="1"/>
</dbReference>
<organism evidence="3 4">
    <name type="scientific">Macrostomum lignano</name>
    <dbReference type="NCBI Taxonomy" id="282301"/>
    <lineage>
        <taxon>Eukaryota</taxon>
        <taxon>Metazoa</taxon>
        <taxon>Spiralia</taxon>
        <taxon>Lophotrochozoa</taxon>
        <taxon>Platyhelminthes</taxon>
        <taxon>Rhabditophora</taxon>
        <taxon>Macrostomorpha</taxon>
        <taxon>Macrostomida</taxon>
        <taxon>Macrostomidae</taxon>
        <taxon>Macrostomum</taxon>
    </lineage>
</organism>
<dbReference type="InterPro" id="IPR035979">
    <property type="entry name" value="RBD_domain_sf"/>
</dbReference>
<dbReference type="SUPFAM" id="SSF54928">
    <property type="entry name" value="RNA-binding domain, RBD"/>
    <property type="match status" value="1"/>
</dbReference>
<evidence type="ECO:0000313" key="4">
    <source>
        <dbReference type="WBParaSite" id="maker-uti_cns_0003256-snap-gene-0.11-mRNA-1"/>
    </source>
</evidence>
<keyword evidence="2" id="KW-0694">RNA-binding</keyword>
<dbReference type="InterPro" id="IPR039539">
    <property type="entry name" value="Ras_GTPase_bind_prot"/>
</dbReference>
<dbReference type="PROSITE" id="PS50177">
    <property type="entry name" value="NTF2_DOMAIN"/>
    <property type="match status" value="1"/>
</dbReference>
<dbReference type="Proteomes" id="UP000095280">
    <property type="component" value="Unplaced"/>
</dbReference>
<dbReference type="OrthoDB" id="339151at2759"/>
<dbReference type="GO" id="GO:0005829">
    <property type="term" value="C:cytosol"/>
    <property type="evidence" value="ECO:0007669"/>
    <property type="project" value="TreeGrafter"/>
</dbReference>
<dbReference type="Pfam" id="PF02136">
    <property type="entry name" value="NTF2"/>
    <property type="match status" value="1"/>
</dbReference>
<evidence type="ECO:0000256" key="1">
    <source>
        <dbReference type="ARBA" id="ARBA00004210"/>
    </source>
</evidence>